<evidence type="ECO:0000313" key="2">
    <source>
        <dbReference type="EMBL" id="ODQ71776.1"/>
    </source>
</evidence>
<accession>A0A1E3Q281</accession>
<dbReference type="AlphaFoldDB" id="A0A1E3Q281"/>
<gene>
    <name evidence="2" type="ORF">LIPSTDRAFT_73521</name>
</gene>
<proteinExistence type="predicted"/>
<protein>
    <submittedName>
        <fullName evidence="2">Uncharacterized protein</fullName>
    </submittedName>
</protein>
<evidence type="ECO:0000256" key="1">
    <source>
        <dbReference type="SAM" id="MobiDB-lite"/>
    </source>
</evidence>
<feature type="region of interest" description="Disordered" evidence="1">
    <location>
        <begin position="1"/>
        <end position="30"/>
    </location>
</feature>
<dbReference type="EMBL" id="KV454297">
    <property type="protein sequence ID" value="ODQ71776.1"/>
    <property type="molecule type" value="Genomic_DNA"/>
</dbReference>
<dbReference type="PANTHER" id="PTHR38696:SF1">
    <property type="entry name" value="MEDIATOR OF RNA POLYMERASE II TRANSCRIPTION SUBUNIT 13"/>
    <property type="match status" value="1"/>
</dbReference>
<sequence length="270" mass="30626">MNEKRALPGNDISPKLPNYTVRGPEQPASVSPFRTTFASLSMHMRDRIRLLRFPDRDVAQILDIIRHAWPRGIQDTRVYDAANEVKLYGNPWSMSAWGAEKTEARRLLCQILHGLFDMGWILQASVDISKKEYDKDTLLFRYQQPPPPSCIWMSISFDKGDLLHLIDAPQDLGRLLVQAYGEKVQSYQFKGSVFEIKFRGNPWRADGTDTVQTRLILLTLLECLEQQGFSLYASIDQDNGPGGDSHSSEADTLVCNRQADWTPGAPIYHG</sequence>
<dbReference type="PANTHER" id="PTHR38696">
    <property type="entry name" value="MEDIATOR OF RNA POLYMERASE II TRANSCRIPTION SUBUNIT 13"/>
    <property type="match status" value="1"/>
</dbReference>
<dbReference type="OrthoDB" id="58379at2759"/>
<name>A0A1E3Q281_LIPST</name>
<evidence type="ECO:0000313" key="3">
    <source>
        <dbReference type="Proteomes" id="UP000094385"/>
    </source>
</evidence>
<keyword evidence="3" id="KW-1185">Reference proteome</keyword>
<reference evidence="2 3" key="1">
    <citation type="journal article" date="2016" name="Proc. Natl. Acad. Sci. U.S.A.">
        <title>Comparative genomics of biotechnologically important yeasts.</title>
        <authorList>
            <person name="Riley R."/>
            <person name="Haridas S."/>
            <person name="Wolfe K.H."/>
            <person name="Lopes M.R."/>
            <person name="Hittinger C.T."/>
            <person name="Goeker M."/>
            <person name="Salamov A.A."/>
            <person name="Wisecaver J.H."/>
            <person name="Long T.M."/>
            <person name="Calvey C.H."/>
            <person name="Aerts A.L."/>
            <person name="Barry K.W."/>
            <person name="Choi C."/>
            <person name="Clum A."/>
            <person name="Coughlan A.Y."/>
            <person name="Deshpande S."/>
            <person name="Douglass A.P."/>
            <person name="Hanson S.J."/>
            <person name="Klenk H.-P."/>
            <person name="LaButti K.M."/>
            <person name="Lapidus A."/>
            <person name="Lindquist E.A."/>
            <person name="Lipzen A.M."/>
            <person name="Meier-Kolthoff J.P."/>
            <person name="Ohm R.A."/>
            <person name="Otillar R.P."/>
            <person name="Pangilinan J.L."/>
            <person name="Peng Y."/>
            <person name="Rokas A."/>
            <person name="Rosa C.A."/>
            <person name="Scheuner C."/>
            <person name="Sibirny A.A."/>
            <person name="Slot J.C."/>
            <person name="Stielow J.B."/>
            <person name="Sun H."/>
            <person name="Kurtzman C.P."/>
            <person name="Blackwell M."/>
            <person name="Grigoriev I.V."/>
            <person name="Jeffries T.W."/>
        </authorList>
    </citation>
    <scope>NUCLEOTIDE SEQUENCE [LARGE SCALE GENOMIC DNA]</scope>
    <source>
        <strain evidence="2 3">NRRL Y-11557</strain>
    </source>
</reference>
<dbReference type="STRING" id="675824.A0A1E3Q281"/>
<dbReference type="Proteomes" id="UP000094385">
    <property type="component" value="Unassembled WGS sequence"/>
</dbReference>
<organism evidence="2 3">
    <name type="scientific">Lipomyces starkeyi NRRL Y-11557</name>
    <dbReference type="NCBI Taxonomy" id="675824"/>
    <lineage>
        <taxon>Eukaryota</taxon>
        <taxon>Fungi</taxon>
        <taxon>Dikarya</taxon>
        <taxon>Ascomycota</taxon>
        <taxon>Saccharomycotina</taxon>
        <taxon>Lipomycetes</taxon>
        <taxon>Lipomycetales</taxon>
        <taxon>Lipomycetaceae</taxon>
        <taxon>Lipomyces</taxon>
    </lineage>
</organism>